<evidence type="ECO:0000259" key="1">
    <source>
        <dbReference type="Pfam" id="PF18863"/>
    </source>
</evidence>
<evidence type="ECO:0000313" key="3">
    <source>
        <dbReference type="Proteomes" id="UP000442990"/>
    </source>
</evidence>
<proteinExistence type="predicted"/>
<dbReference type="EMBL" id="WBKG01000003">
    <property type="protein sequence ID" value="KAB1989835.1"/>
    <property type="molecule type" value="Genomic_DNA"/>
</dbReference>
<dbReference type="Pfam" id="PF18863">
    <property type="entry name" value="AbiJ_NTD4"/>
    <property type="match status" value="1"/>
</dbReference>
<feature type="domain" description="HEPN AbiJ-N-terminal" evidence="1">
    <location>
        <begin position="4"/>
        <end position="184"/>
    </location>
</feature>
<accession>A0A7J5DME9</accession>
<sequence length="320" mass="35809">MTNLYSTREGLGPRRDRETITFAAWQGITALIDQWANNGSLAGQFPLYECSDDRGRNTITGTDRQLLLRAIAGHIPELAVDRQSDGLEMVRSPLDPYSLPDTAPVLDLIEFIARHIEKPTYTEVHPWNGTHNHYTFGDGLDPFFDRKLPAGKAELRVRVNEIFERNGIAYTVNDGVQVQRLGPVEARSLVSEFRPSTGDATLDGLLEDAMVRFLSRRPADRQDALEKLWDAFERLKTLEDPADKAASATKLLGDAALGSDPFGDLLTDEFRLLTRVGNNFTIRHHEMVKTPPPSDDARDYLFVRLASVIAVVLRHTGRMA</sequence>
<keyword evidence="3" id="KW-1185">Reference proteome</keyword>
<protein>
    <recommendedName>
        <fullName evidence="1">HEPN AbiJ-N-terminal domain-containing protein</fullName>
    </recommendedName>
</protein>
<dbReference type="RefSeq" id="WP_151468137.1">
    <property type="nucleotide sequence ID" value="NZ_WBKG01000003.1"/>
</dbReference>
<dbReference type="AlphaFoldDB" id="A0A7J5DME9"/>
<dbReference type="Proteomes" id="UP000442990">
    <property type="component" value="Unassembled WGS sequence"/>
</dbReference>
<organism evidence="2 3">
    <name type="scientific">Streptomyces triticiradicis</name>
    <dbReference type="NCBI Taxonomy" id="2651189"/>
    <lineage>
        <taxon>Bacteria</taxon>
        <taxon>Bacillati</taxon>
        <taxon>Actinomycetota</taxon>
        <taxon>Actinomycetes</taxon>
        <taxon>Kitasatosporales</taxon>
        <taxon>Streptomycetaceae</taxon>
        <taxon>Streptomyces</taxon>
    </lineage>
</organism>
<reference evidence="2 3" key="1">
    <citation type="submission" date="2019-09" db="EMBL/GenBank/DDBJ databases">
        <title>Isolation and identification of active actinomycetes.</title>
        <authorList>
            <person name="Yu Z."/>
            <person name="Han C."/>
            <person name="Yu B."/>
        </authorList>
    </citation>
    <scope>NUCLEOTIDE SEQUENCE [LARGE SCALE GENOMIC DNA]</scope>
    <source>
        <strain evidence="2 3">NEAU-H2</strain>
    </source>
</reference>
<comment type="caution">
    <text evidence="2">The sequence shown here is derived from an EMBL/GenBank/DDBJ whole genome shotgun (WGS) entry which is preliminary data.</text>
</comment>
<evidence type="ECO:0000313" key="2">
    <source>
        <dbReference type="EMBL" id="KAB1989835.1"/>
    </source>
</evidence>
<name>A0A7J5DME9_9ACTN</name>
<gene>
    <name evidence="2" type="ORF">F8144_05675</name>
</gene>
<dbReference type="InterPro" id="IPR049503">
    <property type="entry name" value="AbiJ_NTD4"/>
</dbReference>